<accession>A0ABS5W3Y7</accession>
<dbReference type="EMBL" id="JAHFVK010000001">
    <property type="protein sequence ID" value="MBT2134463.1"/>
    <property type="molecule type" value="Genomic_DNA"/>
</dbReference>
<evidence type="ECO:0000313" key="2">
    <source>
        <dbReference type="EMBL" id="MBT2134463.1"/>
    </source>
</evidence>
<reference evidence="2 3" key="1">
    <citation type="submission" date="2021-05" db="EMBL/GenBank/DDBJ databases">
        <title>Croceibacterium sp. LX-88 genome sequence.</title>
        <authorList>
            <person name="Luo X."/>
        </authorList>
    </citation>
    <scope>NUCLEOTIDE SEQUENCE [LARGE SCALE GENOMIC DNA]</scope>
    <source>
        <strain evidence="2 3">LX-88</strain>
    </source>
</reference>
<feature type="chain" id="PRO_5045403437" evidence="1">
    <location>
        <begin position="25"/>
        <end position="153"/>
    </location>
</feature>
<keyword evidence="3" id="KW-1185">Reference proteome</keyword>
<comment type="caution">
    <text evidence="2">The sequence shown here is derived from an EMBL/GenBank/DDBJ whole genome shotgun (WGS) entry which is preliminary data.</text>
</comment>
<dbReference type="RefSeq" id="WP_214535828.1">
    <property type="nucleotide sequence ID" value="NZ_JAHFVK010000001.1"/>
</dbReference>
<proteinExistence type="predicted"/>
<organism evidence="2 3">
    <name type="scientific">Croceibacterium selenioxidans</name>
    <dbReference type="NCBI Taxonomy" id="2838833"/>
    <lineage>
        <taxon>Bacteria</taxon>
        <taxon>Pseudomonadati</taxon>
        <taxon>Pseudomonadota</taxon>
        <taxon>Alphaproteobacteria</taxon>
        <taxon>Sphingomonadales</taxon>
        <taxon>Erythrobacteraceae</taxon>
        <taxon>Croceibacterium</taxon>
    </lineage>
</organism>
<protein>
    <submittedName>
        <fullName evidence="2">Uncharacterized protein</fullName>
    </submittedName>
</protein>
<sequence length="153" mass="15345">MTRSHLLVAGTLIAGLFSIGPALAADEPDPVAEPASVLADPTAAPAQAITNAEITSELAVVLAKPFATAPVADDARLAEINGMADLNVIEQNINVRNTSTVSGNIINGDPVTGTIAIDGASFGGFNGLAMVNANTGNNVSINSAMNVNVAIQP</sequence>
<keyword evidence="1" id="KW-0732">Signal</keyword>
<name>A0ABS5W3Y7_9SPHN</name>
<feature type="signal peptide" evidence="1">
    <location>
        <begin position="1"/>
        <end position="24"/>
    </location>
</feature>
<evidence type="ECO:0000256" key="1">
    <source>
        <dbReference type="SAM" id="SignalP"/>
    </source>
</evidence>
<dbReference type="Proteomes" id="UP000811255">
    <property type="component" value="Unassembled WGS sequence"/>
</dbReference>
<evidence type="ECO:0000313" key="3">
    <source>
        <dbReference type="Proteomes" id="UP000811255"/>
    </source>
</evidence>
<gene>
    <name evidence="2" type="ORF">KK137_08975</name>
</gene>